<proteinExistence type="predicted"/>
<keyword evidence="2" id="KW-1185">Reference proteome</keyword>
<dbReference type="AlphaFoldDB" id="A0AAV4W6C1"/>
<organism evidence="1 2">
    <name type="scientific">Caerostris darwini</name>
    <dbReference type="NCBI Taxonomy" id="1538125"/>
    <lineage>
        <taxon>Eukaryota</taxon>
        <taxon>Metazoa</taxon>
        <taxon>Ecdysozoa</taxon>
        <taxon>Arthropoda</taxon>
        <taxon>Chelicerata</taxon>
        <taxon>Arachnida</taxon>
        <taxon>Araneae</taxon>
        <taxon>Araneomorphae</taxon>
        <taxon>Entelegynae</taxon>
        <taxon>Araneoidea</taxon>
        <taxon>Araneidae</taxon>
        <taxon>Caerostris</taxon>
    </lineage>
</organism>
<dbReference type="Proteomes" id="UP001054837">
    <property type="component" value="Unassembled WGS sequence"/>
</dbReference>
<evidence type="ECO:0000313" key="1">
    <source>
        <dbReference type="EMBL" id="GIY77404.1"/>
    </source>
</evidence>
<name>A0AAV4W6C1_9ARAC</name>
<protein>
    <recommendedName>
        <fullName evidence="3">Ribosomal protein L14</fullName>
    </recommendedName>
</protein>
<evidence type="ECO:0008006" key="3">
    <source>
        <dbReference type="Google" id="ProtNLM"/>
    </source>
</evidence>
<accession>A0AAV4W6C1</accession>
<sequence length="106" mass="12239">MSGANRRKYGRIREDETGRKCPSPNILHLMIKISCADGTVVVLNCSSRKMLLWCMTWSRIWSRYGKWSALLCTSSLPPPPLPTLQRAKPFRFGAEYHVKYIIHMVK</sequence>
<evidence type="ECO:0000313" key="2">
    <source>
        <dbReference type="Proteomes" id="UP001054837"/>
    </source>
</evidence>
<reference evidence="1 2" key="1">
    <citation type="submission" date="2021-06" db="EMBL/GenBank/DDBJ databases">
        <title>Caerostris darwini draft genome.</title>
        <authorList>
            <person name="Kono N."/>
            <person name="Arakawa K."/>
        </authorList>
    </citation>
    <scope>NUCLEOTIDE SEQUENCE [LARGE SCALE GENOMIC DNA]</scope>
</reference>
<gene>
    <name evidence="1" type="ORF">CDAR_480991</name>
</gene>
<dbReference type="EMBL" id="BPLQ01014119">
    <property type="protein sequence ID" value="GIY77404.1"/>
    <property type="molecule type" value="Genomic_DNA"/>
</dbReference>
<comment type="caution">
    <text evidence="1">The sequence shown here is derived from an EMBL/GenBank/DDBJ whole genome shotgun (WGS) entry which is preliminary data.</text>
</comment>